<proteinExistence type="predicted"/>
<evidence type="ECO:0000313" key="2">
    <source>
        <dbReference type="Proteomes" id="UP001165289"/>
    </source>
</evidence>
<protein>
    <submittedName>
        <fullName evidence="1">Uncharacterized protein</fullName>
    </submittedName>
</protein>
<dbReference type="Proteomes" id="UP001165289">
    <property type="component" value="Unassembled WGS sequence"/>
</dbReference>
<sequence>MAQTILKPFSTPYAILNRHKNSLTSPTTPNLTYCMHPLHSPLASPTTQLTFSLPQLYIQSTPSSQFPDTNIETENYKALNQSVTTFSTGQTSDTRTPIKESALPVQLYLKI</sequence>
<comment type="caution">
    <text evidence="1">The sequence shown here is derived from an EMBL/GenBank/DDBJ whole genome shotgun (WGS) entry which is preliminary data.</text>
</comment>
<organism evidence="1 2">
    <name type="scientific">Oopsacas minuta</name>
    <dbReference type="NCBI Taxonomy" id="111878"/>
    <lineage>
        <taxon>Eukaryota</taxon>
        <taxon>Metazoa</taxon>
        <taxon>Porifera</taxon>
        <taxon>Hexactinellida</taxon>
        <taxon>Hexasterophora</taxon>
        <taxon>Lyssacinosida</taxon>
        <taxon>Leucopsacidae</taxon>
        <taxon>Oopsacas</taxon>
    </lineage>
</organism>
<keyword evidence="2" id="KW-1185">Reference proteome</keyword>
<dbReference type="EMBL" id="JAKMXF010000008">
    <property type="protein sequence ID" value="KAI6661759.1"/>
    <property type="molecule type" value="Genomic_DNA"/>
</dbReference>
<reference evidence="1 2" key="1">
    <citation type="journal article" date="2023" name="BMC Biol.">
        <title>The compact genome of the sponge Oopsacas minuta (Hexactinellida) is lacking key metazoan core genes.</title>
        <authorList>
            <person name="Santini S."/>
            <person name="Schenkelaars Q."/>
            <person name="Jourda C."/>
            <person name="Duchesne M."/>
            <person name="Belahbib H."/>
            <person name="Rocher C."/>
            <person name="Selva M."/>
            <person name="Riesgo A."/>
            <person name="Vervoort M."/>
            <person name="Leys S.P."/>
            <person name="Kodjabachian L."/>
            <person name="Le Bivic A."/>
            <person name="Borchiellini C."/>
            <person name="Claverie J.M."/>
            <person name="Renard E."/>
        </authorList>
    </citation>
    <scope>NUCLEOTIDE SEQUENCE [LARGE SCALE GENOMIC DNA]</scope>
    <source>
        <strain evidence="1">SPO-2</strain>
    </source>
</reference>
<evidence type="ECO:0000313" key="1">
    <source>
        <dbReference type="EMBL" id="KAI6661759.1"/>
    </source>
</evidence>
<dbReference type="AlphaFoldDB" id="A0AAV7KRA8"/>
<gene>
    <name evidence="1" type="ORF">LOD99_9893</name>
</gene>
<name>A0AAV7KRA8_9METZ</name>
<accession>A0AAV7KRA8</accession>